<reference evidence="2 3" key="1">
    <citation type="journal article" date="2014" name="Int. J. Syst. Evol. Microbiol.">
        <title>Listeria floridensis sp. nov., Listeria aquatica sp. nov., Listeria cornellensis sp. nov., Listeria riparia sp. nov. and Listeria grandensis sp. nov., from agricultural and natural environments.</title>
        <authorList>
            <person name="den Bakker H.C."/>
            <person name="Warchocki S."/>
            <person name="Wright E.M."/>
            <person name="Allred A.F."/>
            <person name="Ahlstrom C."/>
            <person name="Manuel C.S."/>
            <person name="Stasiewicz M.J."/>
            <person name="Burrell A."/>
            <person name="Roof S."/>
            <person name="Strawn L."/>
            <person name="Fortes E.D."/>
            <person name="Nightingale K.K."/>
            <person name="Kephart D."/>
            <person name="Wiedmann M."/>
        </authorList>
    </citation>
    <scope>NUCLEOTIDE SEQUENCE [LARGE SCALE GENOMIC DNA]</scope>
    <source>
        <strain evidence="2 3">FSL S10-1187</strain>
    </source>
</reference>
<keyword evidence="1" id="KW-1133">Transmembrane helix</keyword>
<feature type="non-terminal residue" evidence="2">
    <location>
        <position position="1"/>
    </location>
</feature>
<sequence length="482" mass="53727">ELQSVFEDFEVLHQFSGKVDELIHTKIDRPFFEDLDQFVEGMRNLDASKFTTTNRIGATKTETVFVNSYTQEQREVTKTEVTMDDLFSGSNIYADQLKNQFQEWKKLNPDETVSENDFRAAMLNTRAFAYMSIKDEQQKEEFWVNVIVTVGIVGVAIFCPPAGLAIGAVYGSLELGTAISGKDWISGRELETSERAMRGALSVADMLPAVKAFSTGIKGLPTGSVLEQLMRPPIKNMNDLVVQANKMALTRIRGLKAALKEQVHTGTTVVKKQLNHLGDSLNLPPREQLAAPGVGAVPVKEGTLQNTLQKFDVNLDGKKQVGNLSDDLRGFNFLDNQLGNIRSNVKINKYESAESVNNWWRKQGYSEPPYTYKTVVQEIELLKESKFVRVYDGVDSSLYGGWVMRADDVKGLTAKQIQDKFALPQLPVYIGEVSLPKGSKIRVGEANSLFGSAGRGIQFDMKQQRIGEFKELGKIADWSGKM</sequence>
<gene>
    <name evidence="2" type="ORF">MFLO_04725</name>
</gene>
<evidence type="ECO:0000313" key="2">
    <source>
        <dbReference type="EMBL" id="EUJ33210.1"/>
    </source>
</evidence>
<evidence type="ECO:0000313" key="3">
    <source>
        <dbReference type="Proteomes" id="UP000019249"/>
    </source>
</evidence>
<keyword evidence="3" id="KW-1185">Reference proteome</keyword>
<keyword evidence="1" id="KW-0812">Transmembrane</keyword>
<feature type="transmembrane region" description="Helical" evidence="1">
    <location>
        <begin position="142"/>
        <end position="170"/>
    </location>
</feature>
<evidence type="ECO:0008006" key="4">
    <source>
        <dbReference type="Google" id="ProtNLM"/>
    </source>
</evidence>
<dbReference type="RefSeq" id="WP_162148136.1">
    <property type="nucleotide sequence ID" value="NZ_AODF01000007.1"/>
</dbReference>
<protein>
    <recommendedName>
        <fullName evidence="4">Pre-toxin TG domain-containing protein</fullName>
    </recommendedName>
</protein>
<name>A0ABN0RH39_9LIST</name>
<dbReference type="Proteomes" id="UP000019249">
    <property type="component" value="Unassembled WGS sequence"/>
</dbReference>
<dbReference type="EMBL" id="AODF01000007">
    <property type="protein sequence ID" value="EUJ33210.1"/>
    <property type="molecule type" value="Genomic_DNA"/>
</dbReference>
<evidence type="ECO:0000256" key="1">
    <source>
        <dbReference type="SAM" id="Phobius"/>
    </source>
</evidence>
<accession>A0ABN0RH39</accession>
<keyword evidence="1" id="KW-0472">Membrane</keyword>
<organism evidence="2 3">
    <name type="scientific">Listeria floridensis FSL S10-1187</name>
    <dbReference type="NCBI Taxonomy" id="1265817"/>
    <lineage>
        <taxon>Bacteria</taxon>
        <taxon>Bacillati</taxon>
        <taxon>Bacillota</taxon>
        <taxon>Bacilli</taxon>
        <taxon>Bacillales</taxon>
        <taxon>Listeriaceae</taxon>
        <taxon>Listeria</taxon>
    </lineage>
</organism>
<proteinExistence type="predicted"/>
<comment type="caution">
    <text evidence="2">The sequence shown here is derived from an EMBL/GenBank/DDBJ whole genome shotgun (WGS) entry which is preliminary data.</text>
</comment>